<feature type="domain" description="Acyl-CoA dehydrogenase/oxidase N-terminal" evidence="9">
    <location>
        <begin position="8"/>
        <end position="121"/>
    </location>
</feature>
<dbReference type="Proteomes" id="UP000277871">
    <property type="component" value="Unassembled WGS sequence"/>
</dbReference>
<dbReference type="SUPFAM" id="SSF56645">
    <property type="entry name" value="Acyl-CoA dehydrogenase NM domain-like"/>
    <property type="match status" value="1"/>
</dbReference>
<evidence type="ECO:0000259" key="8">
    <source>
        <dbReference type="Pfam" id="PF02770"/>
    </source>
</evidence>
<dbReference type="Gene3D" id="2.40.110.10">
    <property type="entry name" value="Butyryl-CoA Dehydrogenase, subunit A, domain 2"/>
    <property type="match status" value="1"/>
</dbReference>
<dbReference type="Pfam" id="PF02771">
    <property type="entry name" value="Acyl-CoA_dh_N"/>
    <property type="match status" value="1"/>
</dbReference>
<dbReference type="PANTHER" id="PTHR43884">
    <property type="entry name" value="ACYL-COA DEHYDROGENASE"/>
    <property type="match status" value="1"/>
</dbReference>
<dbReference type="Gene3D" id="1.10.540.10">
    <property type="entry name" value="Acyl-CoA dehydrogenase/oxidase, N-terminal domain"/>
    <property type="match status" value="1"/>
</dbReference>
<dbReference type="InterPro" id="IPR006091">
    <property type="entry name" value="Acyl-CoA_Oxase/DH_mid-dom"/>
</dbReference>
<evidence type="ECO:0000313" key="11">
    <source>
        <dbReference type="Proteomes" id="UP000277871"/>
    </source>
</evidence>
<dbReference type="RefSeq" id="WP_121863881.1">
    <property type="nucleotide sequence ID" value="NZ_RDEX01000001.1"/>
</dbReference>
<protein>
    <submittedName>
        <fullName evidence="10">Acyl-CoA dehydrogenase</fullName>
    </submittedName>
</protein>
<evidence type="ECO:0000256" key="6">
    <source>
        <dbReference type="RuleBase" id="RU362125"/>
    </source>
</evidence>
<evidence type="ECO:0000256" key="3">
    <source>
        <dbReference type="ARBA" id="ARBA00022630"/>
    </source>
</evidence>
<dbReference type="SUPFAM" id="SSF47203">
    <property type="entry name" value="Acyl-CoA dehydrogenase C-terminal domain-like"/>
    <property type="match status" value="1"/>
</dbReference>
<dbReference type="PANTHER" id="PTHR43884:SF12">
    <property type="entry name" value="ISOVALERYL-COA DEHYDROGENASE, MITOCHONDRIAL-RELATED"/>
    <property type="match status" value="1"/>
</dbReference>
<dbReference type="AlphaFoldDB" id="A0A3L9L681"/>
<comment type="similarity">
    <text evidence="2 6">Belongs to the acyl-CoA dehydrogenase family.</text>
</comment>
<dbReference type="Pfam" id="PF02770">
    <property type="entry name" value="Acyl-CoA_dh_M"/>
    <property type="match status" value="1"/>
</dbReference>
<comment type="cofactor">
    <cofactor evidence="1 6">
        <name>FAD</name>
        <dbReference type="ChEBI" id="CHEBI:57692"/>
    </cofactor>
</comment>
<feature type="domain" description="Acyl-CoA oxidase/dehydrogenase middle" evidence="8">
    <location>
        <begin position="126"/>
        <end position="225"/>
    </location>
</feature>
<keyword evidence="11" id="KW-1185">Reference proteome</keyword>
<evidence type="ECO:0000256" key="2">
    <source>
        <dbReference type="ARBA" id="ARBA00009347"/>
    </source>
</evidence>
<name>A0A3L9L681_9MICC</name>
<dbReference type="InterPro" id="IPR009100">
    <property type="entry name" value="AcylCoA_DH/oxidase_NM_dom_sf"/>
</dbReference>
<dbReference type="FunFam" id="2.40.110.10:FF:000002">
    <property type="entry name" value="Acyl-CoA dehydrogenase fadE12"/>
    <property type="match status" value="1"/>
</dbReference>
<keyword evidence="5 6" id="KW-0560">Oxidoreductase</keyword>
<organism evidence="10 11">
    <name type="scientific">Kocuria tytonicola</name>
    <dbReference type="NCBI Taxonomy" id="2055946"/>
    <lineage>
        <taxon>Bacteria</taxon>
        <taxon>Bacillati</taxon>
        <taxon>Actinomycetota</taxon>
        <taxon>Actinomycetes</taxon>
        <taxon>Micrococcales</taxon>
        <taxon>Micrococcaceae</taxon>
        <taxon>Kocuria</taxon>
    </lineage>
</organism>
<dbReference type="InterPro" id="IPR046373">
    <property type="entry name" value="Acyl-CoA_Oxase/DH_mid-dom_sf"/>
</dbReference>
<evidence type="ECO:0000259" key="9">
    <source>
        <dbReference type="Pfam" id="PF02771"/>
    </source>
</evidence>
<gene>
    <name evidence="10" type="ORF">EAE32_00945</name>
</gene>
<dbReference type="GO" id="GO:0050660">
    <property type="term" value="F:flavin adenine dinucleotide binding"/>
    <property type="evidence" value="ECO:0007669"/>
    <property type="project" value="InterPro"/>
</dbReference>
<feature type="domain" description="Acyl-CoA dehydrogenase/oxidase C-terminal" evidence="7">
    <location>
        <begin position="237"/>
        <end position="384"/>
    </location>
</feature>
<dbReference type="InterPro" id="IPR037069">
    <property type="entry name" value="AcylCoA_DH/ox_N_sf"/>
</dbReference>
<dbReference type="GO" id="GO:0003995">
    <property type="term" value="F:acyl-CoA dehydrogenase activity"/>
    <property type="evidence" value="ECO:0007669"/>
    <property type="project" value="TreeGrafter"/>
</dbReference>
<dbReference type="EMBL" id="RDEX01000001">
    <property type="protein sequence ID" value="RLY93848.1"/>
    <property type="molecule type" value="Genomic_DNA"/>
</dbReference>
<dbReference type="InterPro" id="IPR009075">
    <property type="entry name" value="AcylCo_DH/oxidase_C"/>
</dbReference>
<reference evidence="10 11" key="1">
    <citation type="submission" date="2018-10" db="EMBL/GenBank/DDBJ databases">
        <title>Kocuria tytonicola, new bacteria from the preen glands of American barn owls (Tyto furcata).</title>
        <authorList>
            <person name="Braun M.S."/>
            <person name="Wang E."/>
            <person name="Zimmermann S."/>
            <person name="Boutin S."/>
            <person name="Wagner H."/>
            <person name="Wink M."/>
        </authorList>
    </citation>
    <scope>NUCLEOTIDE SEQUENCE [LARGE SCALE GENOMIC DNA]</scope>
    <source>
        <strain evidence="10 11">473</strain>
    </source>
</reference>
<comment type="caution">
    <text evidence="10">The sequence shown here is derived from an EMBL/GenBank/DDBJ whole genome shotgun (WGS) entry which is preliminary data.</text>
</comment>
<dbReference type="InterPro" id="IPR036250">
    <property type="entry name" value="AcylCo_DH-like_C"/>
</dbReference>
<dbReference type="Pfam" id="PF00441">
    <property type="entry name" value="Acyl-CoA_dh_1"/>
    <property type="match status" value="1"/>
</dbReference>
<evidence type="ECO:0000256" key="5">
    <source>
        <dbReference type="ARBA" id="ARBA00023002"/>
    </source>
</evidence>
<evidence type="ECO:0000313" key="10">
    <source>
        <dbReference type="EMBL" id="RLY93848.1"/>
    </source>
</evidence>
<keyword evidence="3 6" id="KW-0285">Flavoprotein</keyword>
<evidence type="ECO:0000256" key="1">
    <source>
        <dbReference type="ARBA" id="ARBA00001974"/>
    </source>
</evidence>
<dbReference type="Gene3D" id="1.20.140.10">
    <property type="entry name" value="Butyryl-CoA Dehydrogenase, subunit A, domain 3"/>
    <property type="match status" value="1"/>
</dbReference>
<keyword evidence="4 6" id="KW-0274">FAD</keyword>
<proteinExistence type="inferred from homology"/>
<evidence type="ECO:0000259" key="7">
    <source>
        <dbReference type="Pfam" id="PF00441"/>
    </source>
</evidence>
<dbReference type="InterPro" id="IPR013786">
    <property type="entry name" value="AcylCoA_DH/ox_N"/>
</dbReference>
<sequence length="389" mass="42366">MISGFYDDEHDEFRTVAREFNEREVAPHYAQWHAEHMMDRGIWNRAAEAGLLGLAVPEEYDGMGLTDYRFRAVMDEEFVRAGHLALGLAFHLQDDWVLPHLLAYGTDGQKQRWLPAILGGEMVTSVAFTEPGAGSDLRGVRTKAVRDGEHWVLNGQKTFIGNGISGDAALVLARTDGGSSPRGNRDSFSLFLVEKKDHEGYTTGKQLDKMGLQASDTAELFFDDVRVPAENLVGEEGRGLDQITAQLPQGRLGVAVAAVAVAEGVLAETVEFVSSRNVFGERVLDFQNTQFELAELTAQLAASQAYVAHCVGLFERGELDLVAASKVKLQATNTAKNLVDRCLQLHGGFGYILESSVAQAYTAVRLLTIFGGTDEILKATVGHHIASGQ</sequence>
<evidence type="ECO:0000256" key="4">
    <source>
        <dbReference type="ARBA" id="ARBA00022827"/>
    </source>
</evidence>
<accession>A0A3L9L681</accession>